<dbReference type="Pfam" id="PF13560">
    <property type="entry name" value="HTH_31"/>
    <property type="match status" value="1"/>
</dbReference>
<dbReference type="CDD" id="cd00093">
    <property type="entry name" value="HTH_XRE"/>
    <property type="match status" value="1"/>
</dbReference>
<comment type="caution">
    <text evidence="2">The sequence shown here is derived from an EMBL/GenBank/DDBJ whole genome shotgun (WGS) entry which is preliminary data.</text>
</comment>
<dbReference type="RefSeq" id="WP_274997277.1">
    <property type="nucleotide sequence ID" value="NZ_JAJQQP010000015.1"/>
</dbReference>
<organism evidence="2 3">
    <name type="scientific">Promicromonospora iranensis</name>
    <dbReference type="NCBI Taxonomy" id="1105144"/>
    <lineage>
        <taxon>Bacteria</taxon>
        <taxon>Bacillati</taxon>
        <taxon>Actinomycetota</taxon>
        <taxon>Actinomycetes</taxon>
        <taxon>Micrococcales</taxon>
        <taxon>Promicromonosporaceae</taxon>
        <taxon>Promicromonospora</taxon>
    </lineage>
</organism>
<reference evidence="2 3" key="1">
    <citation type="submission" date="2023-07" db="EMBL/GenBank/DDBJ databases">
        <title>Sequencing the genomes of 1000 actinobacteria strains.</title>
        <authorList>
            <person name="Klenk H.-P."/>
        </authorList>
    </citation>
    <scope>NUCLEOTIDE SEQUENCE [LARGE SCALE GENOMIC DNA]</scope>
    <source>
        <strain evidence="2 3">DSM 45554</strain>
    </source>
</reference>
<keyword evidence="3" id="KW-1185">Reference proteome</keyword>
<dbReference type="EMBL" id="JAVDYE010000001">
    <property type="protein sequence ID" value="MDR7385193.1"/>
    <property type="molecule type" value="Genomic_DNA"/>
</dbReference>
<dbReference type="Pfam" id="PF19054">
    <property type="entry name" value="DUF5753"/>
    <property type="match status" value="1"/>
</dbReference>
<evidence type="ECO:0000259" key="1">
    <source>
        <dbReference type="PROSITE" id="PS50943"/>
    </source>
</evidence>
<accession>A0ABU2CV25</accession>
<dbReference type="Gene3D" id="1.10.260.40">
    <property type="entry name" value="lambda repressor-like DNA-binding domains"/>
    <property type="match status" value="1"/>
</dbReference>
<gene>
    <name evidence="2" type="ORF">J2S48_004708</name>
</gene>
<evidence type="ECO:0000313" key="2">
    <source>
        <dbReference type="EMBL" id="MDR7385193.1"/>
    </source>
</evidence>
<dbReference type="SUPFAM" id="SSF47413">
    <property type="entry name" value="lambda repressor-like DNA-binding domains"/>
    <property type="match status" value="1"/>
</dbReference>
<dbReference type="InterPro" id="IPR001387">
    <property type="entry name" value="Cro/C1-type_HTH"/>
</dbReference>
<dbReference type="Proteomes" id="UP001183585">
    <property type="component" value="Unassembled WGS sequence"/>
</dbReference>
<dbReference type="InterPro" id="IPR010982">
    <property type="entry name" value="Lambda_DNA-bd_dom_sf"/>
</dbReference>
<name>A0ABU2CV25_9MICO</name>
<dbReference type="PROSITE" id="PS50943">
    <property type="entry name" value="HTH_CROC1"/>
    <property type="match status" value="1"/>
</dbReference>
<proteinExistence type="predicted"/>
<evidence type="ECO:0000313" key="3">
    <source>
        <dbReference type="Proteomes" id="UP001183585"/>
    </source>
</evidence>
<dbReference type="InterPro" id="IPR043917">
    <property type="entry name" value="DUF5753"/>
</dbReference>
<sequence>MPSSTSNSPDIRAARNELGARLRQLRRAAGLTGQQLADAFSWPPSKVSKIENGRQTPTDGDVRSWCRVTGAADVVDDLLDTLHTLEERHREWQRVLRAGLAAAQNVVAKDEARTQVFRCFQPTMVPGLLQTPDYARTRLEQGARNWARTDLEEAIAARMARQAILYQPVRRFYFVLTESALMNGLCPPEAMLVQLDRLVSLSMLPNVRLGIIPFETTFTVAPEHAFWVMDERLVAVETFSAQLDLTQSQEIALYLKVFETLSLDADYDRKARAHLTRAVRAVERRVNRKDKGQ</sequence>
<protein>
    <submittedName>
        <fullName evidence="2">Transcriptional regulator with XRE-family HTH domain</fullName>
    </submittedName>
</protein>
<dbReference type="SMART" id="SM00530">
    <property type="entry name" value="HTH_XRE"/>
    <property type="match status" value="1"/>
</dbReference>
<feature type="domain" description="HTH cro/C1-type" evidence="1">
    <location>
        <begin position="22"/>
        <end position="58"/>
    </location>
</feature>